<dbReference type="InterPro" id="IPR008271">
    <property type="entry name" value="Ser/Thr_kinase_AS"/>
</dbReference>
<dbReference type="PROSITE" id="PS00107">
    <property type="entry name" value="PROTEIN_KINASE_ATP"/>
    <property type="match status" value="1"/>
</dbReference>
<dbReference type="PANTHER" id="PTHR43289">
    <property type="entry name" value="MITOGEN-ACTIVATED PROTEIN KINASE KINASE KINASE 20-RELATED"/>
    <property type="match status" value="1"/>
</dbReference>
<dbReference type="InterPro" id="IPR017441">
    <property type="entry name" value="Protein_kinase_ATP_BS"/>
</dbReference>
<evidence type="ECO:0000256" key="4">
    <source>
        <dbReference type="ARBA" id="ARBA00022840"/>
    </source>
</evidence>
<keyword evidence="8" id="KW-0723">Serine/threonine-protein kinase</keyword>
<dbReference type="PROSITE" id="PS50011">
    <property type="entry name" value="PROTEIN_KINASE_DOM"/>
    <property type="match status" value="1"/>
</dbReference>
<dbReference type="SMART" id="SM00220">
    <property type="entry name" value="S_TKc"/>
    <property type="match status" value="1"/>
</dbReference>
<name>A0ABW4SK40_9ACTN</name>
<reference evidence="9" key="1">
    <citation type="journal article" date="2019" name="Int. J. Syst. Evol. Microbiol.">
        <title>The Global Catalogue of Microorganisms (GCM) 10K type strain sequencing project: providing services to taxonomists for standard genome sequencing and annotation.</title>
        <authorList>
            <consortium name="The Broad Institute Genomics Platform"/>
            <consortium name="The Broad Institute Genome Sequencing Center for Infectious Disease"/>
            <person name="Wu L."/>
            <person name="Ma J."/>
        </authorList>
    </citation>
    <scope>NUCLEOTIDE SEQUENCE [LARGE SCALE GENOMIC DNA]</scope>
    <source>
        <strain evidence="9">ICMP 6774ER</strain>
    </source>
</reference>
<dbReference type="SUPFAM" id="SSF56112">
    <property type="entry name" value="Protein kinase-like (PK-like)"/>
    <property type="match status" value="1"/>
</dbReference>
<comment type="caution">
    <text evidence="8">The sequence shown here is derived from an EMBL/GenBank/DDBJ whole genome shotgun (WGS) entry which is preliminary data.</text>
</comment>
<keyword evidence="2 5" id="KW-0547">Nucleotide-binding</keyword>
<proteinExistence type="predicted"/>
<sequence>MIPIDNDDPRQIGPYRIVGRLGAGGMGVVYAGLGPDGVQVALKLVHAALAGDPEFRARFAREISVLGRVRGVCTARILGSDANAARPWLAAEYVPGPTLEDHVQANGALVADQWFGLVAGLAEALVSVHAVGVVHRDIKPSNVILSRSGPKLVDFGIARALDGTSVTRSGTLIGTPGWVSPEEYRSTPAGLPADVYGWGMLAAYAATGRPPYGTGRPEVLALRVLNDPVDTSAVPEPLRDLVDRALAKDPLSRPSTQEVLAAVSQAWRIGGVDELTARLDRTWVLPVEEAPWPSRGRGRRTAMAYVAAVVVLGVGAAAALRFLPEGAEPSARSASGATAMSSGPSSSPPRSPGQSFTPSPATPSPARASSSASTSSSSPSAPARPEPPRTTAELAAALDLALDATPAANFSYEGGFTQSNAAARATGRTVNNAHVDDLDMRVVAGEESRARYVVLSGASLYPGGEQLSNLRPADPEWTALMIAGTAGPSIIREVVANSTRLKRRGHTYAGTLAIDKTSGLLRDLLNSWMGGDVTETSPRSYLTYSLSIDSDGRPRRFLLAWCVPTGNSGIYKSEFTTTYSRWRAGGRIEKP</sequence>
<keyword evidence="1" id="KW-0808">Transferase</keyword>
<dbReference type="InterPro" id="IPR011009">
    <property type="entry name" value="Kinase-like_dom_sf"/>
</dbReference>
<dbReference type="GO" id="GO:0004674">
    <property type="term" value="F:protein serine/threonine kinase activity"/>
    <property type="evidence" value="ECO:0007669"/>
    <property type="project" value="UniProtKB-KW"/>
</dbReference>
<dbReference type="EMBL" id="JBHUFV010000003">
    <property type="protein sequence ID" value="MFD1929908.1"/>
    <property type="molecule type" value="Genomic_DNA"/>
</dbReference>
<dbReference type="PANTHER" id="PTHR43289:SF34">
    <property type="entry name" value="SERINE_THREONINE-PROTEIN KINASE YBDM-RELATED"/>
    <property type="match status" value="1"/>
</dbReference>
<feature type="compositionally biased region" description="Low complexity" evidence="6">
    <location>
        <begin position="330"/>
        <end position="345"/>
    </location>
</feature>
<dbReference type="CDD" id="cd14014">
    <property type="entry name" value="STKc_PknB_like"/>
    <property type="match status" value="1"/>
</dbReference>
<evidence type="ECO:0000313" key="9">
    <source>
        <dbReference type="Proteomes" id="UP001597368"/>
    </source>
</evidence>
<dbReference type="Gene3D" id="3.30.200.20">
    <property type="entry name" value="Phosphorylase Kinase, domain 1"/>
    <property type="match status" value="1"/>
</dbReference>
<feature type="compositionally biased region" description="Low complexity" evidence="6">
    <location>
        <begin position="352"/>
        <end position="390"/>
    </location>
</feature>
<dbReference type="RefSeq" id="WP_379567824.1">
    <property type="nucleotide sequence ID" value="NZ_JBHUFV010000003.1"/>
</dbReference>
<dbReference type="Proteomes" id="UP001597368">
    <property type="component" value="Unassembled WGS sequence"/>
</dbReference>
<accession>A0ABW4SK40</accession>
<evidence type="ECO:0000313" key="8">
    <source>
        <dbReference type="EMBL" id="MFD1929908.1"/>
    </source>
</evidence>
<keyword evidence="9" id="KW-1185">Reference proteome</keyword>
<evidence type="ECO:0000256" key="6">
    <source>
        <dbReference type="SAM" id="MobiDB-lite"/>
    </source>
</evidence>
<evidence type="ECO:0000256" key="5">
    <source>
        <dbReference type="PROSITE-ProRule" id="PRU10141"/>
    </source>
</evidence>
<organism evidence="8 9">
    <name type="scientific">Nonomuraea mangrovi</name>
    <dbReference type="NCBI Taxonomy" id="2316207"/>
    <lineage>
        <taxon>Bacteria</taxon>
        <taxon>Bacillati</taxon>
        <taxon>Actinomycetota</taxon>
        <taxon>Actinomycetes</taxon>
        <taxon>Streptosporangiales</taxon>
        <taxon>Streptosporangiaceae</taxon>
        <taxon>Nonomuraea</taxon>
    </lineage>
</organism>
<evidence type="ECO:0000256" key="2">
    <source>
        <dbReference type="ARBA" id="ARBA00022741"/>
    </source>
</evidence>
<gene>
    <name evidence="8" type="ORF">ACFSKW_00310</name>
</gene>
<feature type="binding site" evidence="5">
    <location>
        <position position="43"/>
    </location>
    <ligand>
        <name>ATP</name>
        <dbReference type="ChEBI" id="CHEBI:30616"/>
    </ligand>
</feature>
<keyword evidence="4 5" id="KW-0067">ATP-binding</keyword>
<evidence type="ECO:0000256" key="1">
    <source>
        <dbReference type="ARBA" id="ARBA00022679"/>
    </source>
</evidence>
<dbReference type="InterPro" id="IPR000719">
    <property type="entry name" value="Prot_kinase_dom"/>
</dbReference>
<feature type="region of interest" description="Disordered" evidence="6">
    <location>
        <begin position="328"/>
        <end position="390"/>
    </location>
</feature>
<dbReference type="Gene3D" id="1.10.510.10">
    <property type="entry name" value="Transferase(Phosphotransferase) domain 1"/>
    <property type="match status" value="1"/>
</dbReference>
<keyword evidence="3 8" id="KW-0418">Kinase</keyword>
<dbReference type="PROSITE" id="PS00108">
    <property type="entry name" value="PROTEIN_KINASE_ST"/>
    <property type="match status" value="1"/>
</dbReference>
<protein>
    <submittedName>
        <fullName evidence="8">Serine/threonine protein kinase</fullName>
    </submittedName>
</protein>
<feature type="domain" description="Protein kinase" evidence="7">
    <location>
        <begin position="15"/>
        <end position="268"/>
    </location>
</feature>
<evidence type="ECO:0000256" key="3">
    <source>
        <dbReference type="ARBA" id="ARBA00022777"/>
    </source>
</evidence>
<dbReference type="Pfam" id="PF00069">
    <property type="entry name" value="Pkinase"/>
    <property type="match status" value="1"/>
</dbReference>
<evidence type="ECO:0000259" key="7">
    <source>
        <dbReference type="PROSITE" id="PS50011"/>
    </source>
</evidence>